<sequence>MGTRLDQFCDKNSGVAAAILAFSITYTPILIYLLKVSRGRLYGALHVIIFFNCAYAFGYLVYSHFSSTNVVAITMGAMVLLMWGVYSAYKAVWFIIYRCRMCCLGRKYILAPSHHVESAAGPIPIVADDNHALVIRKPGSTTVNGTLVPGLQGLVLGGKKAVKQGVVTLLKYARK</sequence>
<keyword evidence="1" id="KW-1133">Transmembrane helix</keyword>
<dbReference type="OrthoDB" id="11963at10239"/>
<proteinExistence type="predicted"/>
<reference evidence="2" key="1">
    <citation type="journal article" date="2018" name="Microbiome">
        <title>Comparative analysis of rodent and small mammal viromes to better understand the wildlife origin of emerging infectious diseases.</title>
        <authorList>
            <person name="Wu Z."/>
            <person name="Lu L."/>
            <person name="Du J."/>
            <person name="Yang L."/>
            <person name="Ren X."/>
            <person name="Liu B."/>
            <person name="Jiang J."/>
            <person name="Yang J."/>
            <person name="Dong J."/>
            <person name="Sun L."/>
            <person name="Zhu Y."/>
            <person name="Li Y."/>
            <person name="Zheng D."/>
            <person name="Zhang C."/>
            <person name="Su H."/>
            <person name="Zheng Y."/>
            <person name="Zhou H."/>
            <person name="Zhu G."/>
            <person name="Li H."/>
            <person name="Chmura A."/>
            <person name="Yang F."/>
            <person name="Daszak P."/>
            <person name="Wang J."/>
            <person name="Liu Q."/>
            <person name="Jin Q."/>
        </authorList>
    </citation>
    <scope>NUCLEOTIDE SEQUENCE [LARGE SCALE GENOMIC DNA]</scope>
    <source>
        <strain evidence="2">RtMc-Arterivirus/Tibet2014</strain>
    </source>
</reference>
<name>A0A2H4MXK5_9NIDO</name>
<feature type="transmembrane region" description="Helical" evidence="1">
    <location>
        <begin position="15"/>
        <end position="34"/>
    </location>
</feature>
<evidence type="ECO:0000313" key="3">
    <source>
        <dbReference type="Proteomes" id="UP000289356"/>
    </source>
</evidence>
<protein>
    <submittedName>
        <fullName evidence="2">Membrane protein</fullName>
    </submittedName>
</protein>
<accession>A0A2H4MXK5</accession>
<evidence type="ECO:0000256" key="1">
    <source>
        <dbReference type="SAM" id="Phobius"/>
    </source>
</evidence>
<feature type="transmembrane region" description="Helical" evidence="1">
    <location>
        <begin position="71"/>
        <end position="97"/>
    </location>
</feature>
<keyword evidence="1" id="KW-0472">Membrane</keyword>
<keyword evidence="1" id="KW-0812">Transmembrane</keyword>
<dbReference type="GO" id="GO:0019031">
    <property type="term" value="C:viral envelope"/>
    <property type="evidence" value="ECO:0007669"/>
    <property type="project" value="InterPro"/>
</dbReference>
<keyword evidence="3" id="KW-1185">Reference proteome</keyword>
<dbReference type="EMBL" id="KY369967">
    <property type="protein sequence ID" value="ATP66634.1"/>
    <property type="molecule type" value="Genomic_RNA"/>
</dbReference>
<organism evidence="2">
    <name type="scientific">RtMc arterivirus</name>
    <dbReference type="NCBI Taxonomy" id="2847274"/>
    <lineage>
        <taxon>Viruses</taxon>
        <taxon>Riboviria</taxon>
        <taxon>Orthornavirae</taxon>
        <taxon>Pisuviricota</taxon>
        <taxon>Pisoniviricetes</taxon>
        <taxon>Nidovirales</taxon>
        <taxon>Arnidovirineae</taxon>
        <taxon>Arteriviridae</taxon>
        <taxon>Variarterivirinae</taxon>
        <taxon>Betaarterivirus</taxon>
        <taxon>Mibartevirus</taxon>
        <taxon>Betaarterivirus timiclar</taxon>
    </lineage>
</organism>
<evidence type="ECO:0000313" key="2">
    <source>
        <dbReference type="EMBL" id="ATP66634.1"/>
    </source>
</evidence>
<dbReference type="InterPro" id="IPR001332">
    <property type="entry name" value="Arteri_GP5"/>
</dbReference>
<feature type="transmembrane region" description="Helical" evidence="1">
    <location>
        <begin position="41"/>
        <end position="65"/>
    </location>
</feature>
<dbReference type="Pfam" id="PF00951">
    <property type="entry name" value="Arteri_Gl"/>
    <property type="match status" value="1"/>
</dbReference>
<dbReference type="Proteomes" id="UP000289356">
    <property type="component" value="Segment"/>
</dbReference>